<evidence type="ECO:0000313" key="1">
    <source>
        <dbReference type="EnsemblPlants" id="OPUNC07G19840.1"/>
    </source>
</evidence>
<protein>
    <submittedName>
        <fullName evidence="1">Uncharacterized protein</fullName>
    </submittedName>
</protein>
<dbReference type="HOGENOM" id="CLU_2965002_0_0_1"/>
<name>A0A0E0LMZ9_ORYPU</name>
<accession>A0A0E0LMZ9</accession>
<sequence>MALAVMGTRGMQTLAILGRCMRASFRVLVPVCDLYVSWMAACASDGGRYAPVPLVAIPT</sequence>
<dbReference type="Proteomes" id="UP000026962">
    <property type="component" value="Chromosome 7"/>
</dbReference>
<reference evidence="1" key="2">
    <citation type="submission" date="2018-05" db="EMBL/GenBank/DDBJ databases">
        <title>OpunRS2 (Oryza punctata Reference Sequence Version 2).</title>
        <authorList>
            <person name="Zhang J."/>
            <person name="Kudrna D."/>
            <person name="Lee S."/>
            <person name="Talag J."/>
            <person name="Welchert J."/>
            <person name="Wing R.A."/>
        </authorList>
    </citation>
    <scope>NUCLEOTIDE SEQUENCE [LARGE SCALE GENOMIC DNA]</scope>
</reference>
<dbReference type="AlphaFoldDB" id="A0A0E0LMZ9"/>
<dbReference type="EnsemblPlants" id="OPUNC07G19840.1">
    <property type="protein sequence ID" value="OPUNC07G19840.1"/>
    <property type="gene ID" value="OPUNC07G19840"/>
</dbReference>
<proteinExistence type="predicted"/>
<keyword evidence="2" id="KW-1185">Reference proteome</keyword>
<reference evidence="1" key="1">
    <citation type="submission" date="2015-04" db="UniProtKB">
        <authorList>
            <consortium name="EnsemblPlants"/>
        </authorList>
    </citation>
    <scope>IDENTIFICATION</scope>
</reference>
<organism evidence="1">
    <name type="scientific">Oryza punctata</name>
    <name type="common">Red rice</name>
    <dbReference type="NCBI Taxonomy" id="4537"/>
    <lineage>
        <taxon>Eukaryota</taxon>
        <taxon>Viridiplantae</taxon>
        <taxon>Streptophyta</taxon>
        <taxon>Embryophyta</taxon>
        <taxon>Tracheophyta</taxon>
        <taxon>Spermatophyta</taxon>
        <taxon>Magnoliopsida</taxon>
        <taxon>Liliopsida</taxon>
        <taxon>Poales</taxon>
        <taxon>Poaceae</taxon>
        <taxon>BOP clade</taxon>
        <taxon>Oryzoideae</taxon>
        <taxon>Oryzeae</taxon>
        <taxon>Oryzinae</taxon>
        <taxon>Oryza</taxon>
    </lineage>
</organism>
<dbReference type="Gramene" id="OPUNC07G19840.1">
    <property type="protein sequence ID" value="OPUNC07G19840.1"/>
    <property type="gene ID" value="OPUNC07G19840"/>
</dbReference>
<evidence type="ECO:0000313" key="2">
    <source>
        <dbReference type="Proteomes" id="UP000026962"/>
    </source>
</evidence>